<dbReference type="Proteomes" id="UP000593567">
    <property type="component" value="Unassembled WGS sequence"/>
</dbReference>
<keyword evidence="3" id="KW-1185">Reference proteome</keyword>
<dbReference type="EMBL" id="VXIV02001590">
    <property type="protein sequence ID" value="KAF6031553.1"/>
    <property type="molecule type" value="Genomic_DNA"/>
</dbReference>
<evidence type="ECO:0000313" key="1">
    <source>
        <dbReference type="EMBL" id="KAF6025253.1"/>
    </source>
</evidence>
<gene>
    <name evidence="2" type="ORF">EB796_010139</name>
    <name evidence="1" type="ORF">EB796_016439</name>
</gene>
<evidence type="ECO:0000313" key="3">
    <source>
        <dbReference type="Proteomes" id="UP000593567"/>
    </source>
</evidence>
<dbReference type="AlphaFoldDB" id="A0A7J7K035"/>
<evidence type="ECO:0000313" key="2">
    <source>
        <dbReference type="EMBL" id="KAF6031553.1"/>
    </source>
</evidence>
<reference evidence="2 3" key="2">
    <citation type="submission" date="2020-06" db="EMBL/GenBank/DDBJ databases">
        <title>Draft genome of Bugula neritina, a colonial animal packing powerful symbionts and potential medicines.</title>
        <authorList>
            <person name="Rayko M."/>
        </authorList>
    </citation>
    <scope>NUCLEOTIDE SEQUENCE [LARGE SCALE GENOMIC DNA]</scope>
    <source>
        <strain evidence="2">Kwan_BN1</strain>
    </source>
</reference>
<organism evidence="2 3">
    <name type="scientific">Bugula neritina</name>
    <name type="common">Brown bryozoan</name>
    <name type="synonym">Sertularia neritina</name>
    <dbReference type="NCBI Taxonomy" id="10212"/>
    <lineage>
        <taxon>Eukaryota</taxon>
        <taxon>Metazoa</taxon>
        <taxon>Spiralia</taxon>
        <taxon>Lophotrochozoa</taxon>
        <taxon>Bryozoa</taxon>
        <taxon>Gymnolaemata</taxon>
        <taxon>Cheilostomatida</taxon>
        <taxon>Flustrina</taxon>
        <taxon>Buguloidea</taxon>
        <taxon>Bugulidae</taxon>
        <taxon>Bugula</taxon>
    </lineage>
</organism>
<dbReference type="EMBL" id="VXIV02002480">
    <property type="protein sequence ID" value="KAF6025253.1"/>
    <property type="molecule type" value="Genomic_DNA"/>
</dbReference>
<comment type="caution">
    <text evidence="2">The sequence shown here is derived from an EMBL/GenBank/DDBJ whole genome shotgun (WGS) entry which is preliminary data.</text>
</comment>
<reference evidence="2 3" key="1">
    <citation type="submission" date="2019-09" db="EMBL/GenBank/DDBJ databases">
        <authorList>
            <person name="Raiko M."/>
            <person name="Komissarov A."/>
            <person name="Rhodes A."/>
            <person name="Kliver S."/>
            <person name="Lim-Fong G."/>
            <person name="Kwan J."/>
            <person name="O'Brien S.J."/>
            <person name="Lopez J.V."/>
        </authorList>
    </citation>
    <scope>NUCLEOTIDE SEQUENCE [LARGE SCALE GENOMIC DNA]</scope>
    <source>
        <strain evidence="2">Kwan_BN1</strain>
    </source>
</reference>
<sequence>MSFTILTGAVTRPTRASTSIMVTIPKATSGNPINRTTVTSVTATISSLLRRTYCPDFLFDVRYRPSFT</sequence>
<accession>A0A7J7K035</accession>
<proteinExistence type="predicted"/>
<protein>
    <submittedName>
        <fullName evidence="2">Uncharacterized protein</fullName>
    </submittedName>
</protein>
<name>A0A7J7K035_BUGNE</name>